<name>A0AAD8MYL9_9APIA</name>
<organism evidence="2 3">
    <name type="scientific">Heracleum sosnowskyi</name>
    <dbReference type="NCBI Taxonomy" id="360622"/>
    <lineage>
        <taxon>Eukaryota</taxon>
        <taxon>Viridiplantae</taxon>
        <taxon>Streptophyta</taxon>
        <taxon>Embryophyta</taxon>
        <taxon>Tracheophyta</taxon>
        <taxon>Spermatophyta</taxon>
        <taxon>Magnoliopsida</taxon>
        <taxon>eudicotyledons</taxon>
        <taxon>Gunneridae</taxon>
        <taxon>Pentapetalae</taxon>
        <taxon>asterids</taxon>
        <taxon>campanulids</taxon>
        <taxon>Apiales</taxon>
        <taxon>Apiaceae</taxon>
        <taxon>Apioideae</taxon>
        <taxon>apioid superclade</taxon>
        <taxon>Tordylieae</taxon>
        <taxon>Tordyliinae</taxon>
        <taxon>Heracleum</taxon>
    </lineage>
</organism>
<accession>A0AAD8MYL9</accession>
<comment type="caution">
    <text evidence="2">The sequence shown here is derived from an EMBL/GenBank/DDBJ whole genome shotgun (WGS) entry which is preliminary data.</text>
</comment>
<feature type="compositionally biased region" description="Basic and acidic residues" evidence="1">
    <location>
        <begin position="62"/>
        <end position="82"/>
    </location>
</feature>
<dbReference type="EMBL" id="JAUIZM010000004">
    <property type="protein sequence ID" value="KAK1388398.1"/>
    <property type="molecule type" value="Genomic_DNA"/>
</dbReference>
<reference evidence="2" key="2">
    <citation type="submission" date="2023-05" db="EMBL/GenBank/DDBJ databases">
        <authorList>
            <person name="Schelkunov M.I."/>
        </authorList>
    </citation>
    <scope>NUCLEOTIDE SEQUENCE</scope>
    <source>
        <strain evidence="2">Hsosn_3</strain>
        <tissue evidence="2">Leaf</tissue>
    </source>
</reference>
<dbReference type="AlphaFoldDB" id="A0AAD8MYL9"/>
<proteinExistence type="predicted"/>
<gene>
    <name evidence="2" type="ORF">POM88_016576</name>
</gene>
<feature type="region of interest" description="Disordered" evidence="1">
    <location>
        <begin position="60"/>
        <end position="82"/>
    </location>
</feature>
<feature type="compositionally biased region" description="Basic and acidic residues" evidence="1">
    <location>
        <begin position="107"/>
        <end position="129"/>
    </location>
</feature>
<evidence type="ECO:0000256" key="1">
    <source>
        <dbReference type="SAM" id="MobiDB-lite"/>
    </source>
</evidence>
<dbReference type="Proteomes" id="UP001237642">
    <property type="component" value="Unassembled WGS sequence"/>
</dbReference>
<protein>
    <submittedName>
        <fullName evidence="2">Uncharacterized protein</fullName>
    </submittedName>
</protein>
<sequence length="129" mass="13748">MVAPTHTTHNFPPHVYLGPNVHGQPKQASVEKFKKVFGGVEISTASFQKNGNFVVTQGALTKARDEASRRDGSSMENNGRDLEANAVVQVVMVEVDGSVDGAAALDNHAEDGNDKGRSQVGDNMDKEAN</sequence>
<keyword evidence="3" id="KW-1185">Reference proteome</keyword>
<evidence type="ECO:0000313" key="2">
    <source>
        <dbReference type="EMBL" id="KAK1388398.1"/>
    </source>
</evidence>
<feature type="region of interest" description="Disordered" evidence="1">
    <location>
        <begin position="102"/>
        <end position="129"/>
    </location>
</feature>
<reference evidence="2" key="1">
    <citation type="submission" date="2023-02" db="EMBL/GenBank/DDBJ databases">
        <title>Genome of toxic invasive species Heracleum sosnowskyi carries increased number of genes despite the absence of recent whole-genome duplications.</title>
        <authorList>
            <person name="Schelkunov M."/>
            <person name="Shtratnikova V."/>
            <person name="Makarenko M."/>
            <person name="Klepikova A."/>
            <person name="Omelchenko D."/>
            <person name="Novikova G."/>
            <person name="Obukhova E."/>
            <person name="Bogdanov V."/>
            <person name="Penin A."/>
            <person name="Logacheva M."/>
        </authorList>
    </citation>
    <scope>NUCLEOTIDE SEQUENCE</scope>
    <source>
        <strain evidence="2">Hsosn_3</strain>
        <tissue evidence="2">Leaf</tissue>
    </source>
</reference>
<evidence type="ECO:0000313" key="3">
    <source>
        <dbReference type="Proteomes" id="UP001237642"/>
    </source>
</evidence>
<feature type="region of interest" description="Disordered" evidence="1">
    <location>
        <begin position="1"/>
        <end position="24"/>
    </location>
</feature>
<feature type="compositionally biased region" description="Polar residues" evidence="1">
    <location>
        <begin position="1"/>
        <end position="10"/>
    </location>
</feature>